<evidence type="ECO:0000313" key="1">
    <source>
        <dbReference type="EMBL" id="KAK3341621.1"/>
    </source>
</evidence>
<name>A0AAJ0M8P3_9PEZI</name>
<dbReference type="EMBL" id="JAUIQD010000008">
    <property type="protein sequence ID" value="KAK3341621.1"/>
    <property type="molecule type" value="Genomic_DNA"/>
</dbReference>
<gene>
    <name evidence="1" type="ORF">B0T25DRAFT_347692</name>
</gene>
<evidence type="ECO:0000313" key="2">
    <source>
        <dbReference type="Proteomes" id="UP001275084"/>
    </source>
</evidence>
<comment type="caution">
    <text evidence="1">The sequence shown here is derived from an EMBL/GenBank/DDBJ whole genome shotgun (WGS) entry which is preliminary data.</text>
</comment>
<dbReference type="AlphaFoldDB" id="A0AAJ0M8P3"/>
<accession>A0AAJ0M8P3</accession>
<reference evidence="1" key="2">
    <citation type="submission" date="2023-06" db="EMBL/GenBank/DDBJ databases">
        <authorList>
            <consortium name="Lawrence Berkeley National Laboratory"/>
            <person name="Haridas S."/>
            <person name="Hensen N."/>
            <person name="Bonometti L."/>
            <person name="Westerberg I."/>
            <person name="Brannstrom I.O."/>
            <person name="Guillou S."/>
            <person name="Cros-Aarteil S."/>
            <person name="Calhoun S."/>
            <person name="Kuo A."/>
            <person name="Mondo S."/>
            <person name="Pangilinan J."/>
            <person name="Riley R."/>
            <person name="Labutti K."/>
            <person name="Andreopoulos B."/>
            <person name="Lipzen A."/>
            <person name="Chen C."/>
            <person name="Yanf M."/>
            <person name="Daum C."/>
            <person name="Ng V."/>
            <person name="Clum A."/>
            <person name="Steindorff A."/>
            <person name="Ohm R."/>
            <person name="Martin F."/>
            <person name="Silar P."/>
            <person name="Natvig D."/>
            <person name="Lalanne C."/>
            <person name="Gautier V."/>
            <person name="Ament-Velasquez S.L."/>
            <person name="Kruys A."/>
            <person name="Hutchinson M.I."/>
            <person name="Powell A.J."/>
            <person name="Barry K."/>
            <person name="Miller A.N."/>
            <person name="Grigoriev I.V."/>
            <person name="Debuchy R."/>
            <person name="Gladieux P."/>
            <person name="Thoren M.H."/>
            <person name="Johannesson H."/>
        </authorList>
    </citation>
    <scope>NUCLEOTIDE SEQUENCE</scope>
    <source>
        <strain evidence="1">CBS 955.72</strain>
    </source>
</reference>
<keyword evidence="2" id="KW-1185">Reference proteome</keyword>
<protein>
    <submittedName>
        <fullName evidence="1">Uncharacterized protein</fullName>
    </submittedName>
</protein>
<reference evidence="1" key="1">
    <citation type="journal article" date="2023" name="Mol. Phylogenet. Evol.">
        <title>Genome-scale phylogeny and comparative genomics of the fungal order Sordariales.</title>
        <authorList>
            <person name="Hensen N."/>
            <person name="Bonometti L."/>
            <person name="Westerberg I."/>
            <person name="Brannstrom I.O."/>
            <person name="Guillou S."/>
            <person name="Cros-Aarteil S."/>
            <person name="Calhoun S."/>
            <person name="Haridas S."/>
            <person name="Kuo A."/>
            <person name="Mondo S."/>
            <person name="Pangilinan J."/>
            <person name="Riley R."/>
            <person name="LaButti K."/>
            <person name="Andreopoulos B."/>
            <person name="Lipzen A."/>
            <person name="Chen C."/>
            <person name="Yan M."/>
            <person name="Daum C."/>
            <person name="Ng V."/>
            <person name="Clum A."/>
            <person name="Steindorff A."/>
            <person name="Ohm R.A."/>
            <person name="Martin F."/>
            <person name="Silar P."/>
            <person name="Natvig D.O."/>
            <person name="Lalanne C."/>
            <person name="Gautier V."/>
            <person name="Ament-Velasquez S.L."/>
            <person name="Kruys A."/>
            <person name="Hutchinson M.I."/>
            <person name="Powell A.J."/>
            <person name="Barry K."/>
            <person name="Miller A.N."/>
            <person name="Grigoriev I.V."/>
            <person name="Debuchy R."/>
            <person name="Gladieux P."/>
            <person name="Hiltunen Thoren M."/>
            <person name="Johannesson H."/>
        </authorList>
    </citation>
    <scope>NUCLEOTIDE SEQUENCE</scope>
    <source>
        <strain evidence="1">CBS 955.72</strain>
    </source>
</reference>
<proteinExistence type="predicted"/>
<organism evidence="1 2">
    <name type="scientific">Lasiosphaeria hispida</name>
    <dbReference type="NCBI Taxonomy" id="260671"/>
    <lineage>
        <taxon>Eukaryota</taxon>
        <taxon>Fungi</taxon>
        <taxon>Dikarya</taxon>
        <taxon>Ascomycota</taxon>
        <taxon>Pezizomycotina</taxon>
        <taxon>Sordariomycetes</taxon>
        <taxon>Sordariomycetidae</taxon>
        <taxon>Sordariales</taxon>
        <taxon>Lasiosphaeriaceae</taxon>
        <taxon>Lasiosphaeria</taxon>
    </lineage>
</organism>
<dbReference type="Proteomes" id="UP001275084">
    <property type="component" value="Unassembled WGS sequence"/>
</dbReference>
<sequence>MTPPASHYCRALQRHIASPRDSVWISDSVLAAAFDRYCLVSKIWHRKASNVPGPLENRRRLGKRQMGDISGLQCATSPPNWAFPVPLNLSQWRWEPPQSPSDLDRTQPRRASADAVAFSVTLPRWLGEWAARVEDEDQIPLPDLAPPPVAKTLPFRALLDDFLGSIANAPDDVFVSDTEHLCQKLQQSIFLGEILPEDVVSISAELWEALDSRSDDPSHGSQLYLSLYSAIVTGVTTSKVFRPSLLHPHFWNTLLLRMSKLPVDDALYVLFSEVMNATRHVHNGIVKGVASVLARFFFTWSINSVEVSRLLHDADSSRSQAREILSTTRSAVAVETSLEIESSLQRARVELEQARASLAFADAALSAHTRHIKAISKALSPALRTLDPGSYGRLFDVANELVLEQIQLVLEQDWVSATRQCELRYNWLSVLAQMPHVRQKSLFKATGRLCSDSLGTEPLRSTELCSLIISQWASRGYLKSAGKIRQKYNNSCSGHDDKALASLVLAIYQEENCLDLSGKGLYSSLWQLLAKLDRSDDMIESLRTLSYTCRVPRDLLGALSAATRDHHVALRLHTLYKRHLQRSEGADWDPSLFERHAENIVLDPSLPAGTIWQALDIDHLEKRVDNLALRRCRHRGTYGAQRVAIINRVAPLLMDAPHVPGRTAFRHASRYVRFLEEVTGVLPASYVYSLYRVVTRDLVEGQPGRTTRLLWLLNVIERNYGKQLSHECRHALKRWRYMLRRLWILRSGDQNGGTKEQ</sequence>